<evidence type="ECO:0000313" key="2">
    <source>
        <dbReference type="Proteomes" id="UP001446871"/>
    </source>
</evidence>
<gene>
    <name evidence="1" type="ORF">PG996_008167</name>
</gene>
<protein>
    <submittedName>
        <fullName evidence="1">Uncharacterized protein</fullName>
    </submittedName>
</protein>
<comment type="caution">
    <text evidence="1">The sequence shown here is derived from an EMBL/GenBank/DDBJ whole genome shotgun (WGS) entry which is preliminary data.</text>
</comment>
<name>A0ABR1UZN1_9PEZI</name>
<dbReference type="EMBL" id="JAQQWM010000005">
    <property type="protein sequence ID" value="KAK8063515.1"/>
    <property type="molecule type" value="Genomic_DNA"/>
</dbReference>
<evidence type="ECO:0000313" key="1">
    <source>
        <dbReference type="EMBL" id="KAK8063515.1"/>
    </source>
</evidence>
<organism evidence="1 2">
    <name type="scientific">Apiospora saccharicola</name>
    <dbReference type="NCBI Taxonomy" id="335842"/>
    <lineage>
        <taxon>Eukaryota</taxon>
        <taxon>Fungi</taxon>
        <taxon>Dikarya</taxon>
        <taxon>Ascomycota</taxon>
        <taxon>Pezizomycotina</taxon>
        <taxon>Sordariomycetes</taxon>
        <taxon>Xylariomycetidae</taxon>
        <taxon>Amphisphaeriales</taxon>
        <taxon>Apiosporaceae</taxon>
        <taxon>Apiospora</taxon>
    </lineage>
</organism>
<sequence length="108" mass="12720">MSSWFLSRDESFRNVACLFISAVWQLCPKPRQDRTVIVQLNLCGCCPDFQKARSRMNLPFQYQVRKLLTDTQTKTSSTKLLAQTQINLYERLKHEFPHMLFKEGLFSN</sequence>
<reference evidence="1 2" key="1">
    <citation type="submission" date="2023-01" db="EMBL/GenBank/DDBJ databases">
        <title>Analysis of 21 Apiospora genomes using comparative genomics revels a genus with tremendous synthesis potential of carbohydrate active enzymes and secondary metabolites.</title>
        <authorList>
            <person name="Sorensen T."/>
        </authorList>
    </citation>
    <scope>NUCLEOTIDE SEQUENCE [LARGE SCALE GENOMIC DNA]</scope>
    <source>
        <strain evidence="1 2">CBS 83171</strain>
    </source>
</reference>
<dbReference type="Proteomes" id="UP001446871">
    <property type="component" value="Unassembled WGS sequence"/>
</dbReference>
<keyword evidence="2" id="KW-1185">Reference proteome</keyword>
<proteinExistence type="predicted"/>
<accession>A0ABR1UZN1</accession>